<evidence type="ECO:0000313" key="2">
    <source>
        <dbReference type="EMBL" id="EFE67109.2"/>
    </source>
</evidence>
<evidence type="ECO:0000313" key="3">
    <source>
        <dbReference type="Proteomes" id="UP000003824"/>
    </source>
</evidence>
<protein>
    <submittedName>
        <fullName evidence="2">Predicted protein</fullName>
    </submittedName>
</protein>
<gene>
    <name evidence="2" type="ORF">SSFG_02358</name>
</gene>
<evidence type="ECO:0000256" key="1">
    <source>
        <dbReference type="SAM" id="MobiDB-lite"/>
    </source>
</evidence>
<dbReference type="Proteomes" id="UP000003824">
    <property type="component" value="Unassembled WGS sequence"/>
</dbReference>
<proteinExistence type="predicted"/>
<dbReference type="eggNOG" id="ENOG50305VD">
    <property type="taxonomic scope" value="Bacteria"/>
</dbReference>
<organism evidence="2 3">
    <name type="scientific">Streptomyces viridosporus (strain ATCC 14672 / DSM 40746 / JCM 4963 / KCTC 9882 / NRRL B-12104 / FH 1290)</name>
    <name type="common">Streptomyces ghanaensis</name>
    <dbReference type="NCBI Taxonomy" id="566461"/>
    <lineage>
        <taxon>Bacteria</taxon>
        <taxon>Bacillati</taxon>
        <taxon>Actinomycetota</taxon>
        <taxon>Actinomycetes</taxon>
        <taxon>Kitasatosporales</taxon>
        <taxon>Streptomycetaceae</taxon>
        <taxon>Streptomyces</taxon>
    </lineage>
</organism>
<reference evidence="3" key="1">
    <citation type="submission" date="2008-12" db="EMBL/GenBank/DDBJ databases">
        <title>Annotation of Streptomyces ghanaensis ATCC 14672.</title>
        <authorList>
            <consortium name="The Broad Institute Genome Sequencing Platform"/>
            <consortium name="Broad Institute Microbial Sequencing Center"/>
            <person name="Fischbach M."/>
            <person name="Ward D."/>
            <person name="Young S."/>
            <person name="Kodira C.D."/>
            <person name="Zeng Q."/>
            <person name="Koehrsen M."/>
            <person name="Godfrey P."/>
            <person name="Alvarado L."/>
            <person name="Berlin A.M."/>
            <person name="Borenstein D."/>
            <person name="Chen Z."/>
            <person name="Engels R."/>
            <person name="Freedman E."/>
            <person name="Gellesch M."/>
            <person name="Goldberg J."/>
            <person name="Griggs A."/>
            <person name="Gujja S."/>
            <person name="Heiman D.I."/>
            <person name="Hepburn T.A."/>
            <person name="Howarth C."/>
            <person name="Jen D."/>
            <person name="Larson L."/>
            <person name="Lewis B."/>
            <person name="Mehta T."/>
            <person name="Park D."/>
            <person name="Pearson M."/>
            <person name="Roberts A."/>
            <person name="Saif S."/>
            <person name="Shea T.D."/>
            <person name="Shenoy N."/>
            <person name="Sisk P."/>
            <person name="Stolte C."/>
            <person name="Sykes S.N."/>
            <person name="Walk T."/>
            <person name="White J."/>
            <person name="Yandava C."/>
            <person name="Straight P."/>
            <person name="Clardy J."/>
            <person name="Hung D."/>
            <person name="Kolter R."/>
            <person name="Mekalanos J."/>
            <person name="Walker S."/>
            <person name="Walsh C.T."/>
            <person name="Wieland B.L.C."/>
            <person name="Ilzarbe M."/>
            <person name="Galagan J."/>
            <person name="Nusbaum C."/>
            <person name="Birren B."/>
        </authorList>
    </citation>
    <scope>NUCLEOTIDE SEQUENCE [LARGE SCALE GENOMIC DNA]</scope>
    <source>
        <strain evidence="3">ATCC 14672 / DSM 40746 / JCM 4963 / KCTC 9882 / NRRL B-12104 / FH 1290</strain>
    </source>
</reference>
<name>D5ZXH6_STRV1</name>
<accession>D5ZXH6</accession>
<sequence>MIARTTGSRRGAKSPNPTPSGTHSIRHVSSERSTHTLSTAQHPRKSPPLACDLRQRDAQVPTCAGREQIVLVELDGIEQWLCPAHAAAVWLTDPTLRFSAKTRPEGISAVMGQAFGGGGGHR</sequence>
<feature type="region of interest" description="Disordered" evidence="1">
    <location>
        <begin position="1"/>
        <end position="51"/>
    </location>
</feature>
<dbReference type="AlphaFoldDB" id="D5ZXH6"/>
<dbReference type="EMBL" id="DS999641">
    <property type="protein sequence ID" value="EFE67109.2"/>
    <property type="molecule type" value="Genomic_DNA"/>
</dbReference>